<dbReference type="AlphaFoldDB" id="A0A380WAZ1"/>
<dbReference type="Proteomes" id="UP000254343">
    <property type="component" value="Unassembled WGS sequence"/>
</dbReference>
<gene>
    <name evidence="1" type="ORF">NCTC12722_03293</name>
</gene>
<evidence type="ECO:0000313" key="1">
    <source>
        <dbReference type="EMBL" id="SUU86072.1"/>
    </source>
</evidence>
<dbReference type="EMBL" id="UIGB01000001">
    <property type="protein sequence ID" value="SUU86072.1"/>
    <property type="molecule type" value="Genomic_DNA"/>
</dbReference>
<accession>A0A380WAZ1</accession>
<proteinExistence type="predicted"/>
<organism evidence="1 2">
    <name type="scientific">Afipia felis</name>
    <name type="common">Cat scratch disease bacillus</name>
    <dbReference type="NCBI Taxonomy" id="1035"/>
    <lineage>
        <taxon>Bacteria</taxon>
        <taxon>Pseudomonadati</taxon>
        <taxon>Pseudomonadota</taxon>
        <taxon>Alphaproteobacteria</taxon>
        <taxon>Hyphomicrobiales</taxon>
        <taxon>Nitrobacteraceae</taxon>
        <taxon>Afipia</taxon>
    </lineage>
</organism>
<name>A0A380WAZ1_AFIFE</name>
<reference evidence="1 2" key="1">
    <citation type="submission" date="2018-06" db="EMBL/GenBank/DDBJ databases">
        <authorList>
            <consortium name="Pathogen Informatics"/>
            <person name="Doyle S."/>
        </authorList>
    </citation>
    <scope>NUCLEOTIDE SEQUENCE [LARGE SCALE GENOMIC DNA]</scope>
    <source>
        <strain evidence="1 2">NCTC12722</strain>
    </source>
</reference>
<evidence type="ECO:0000313" key="2">
    <source>
        <dbReference type="Proteomes" id="UP000254343"/>
    </source>
</evidence>
<protein>
    <submittedName>
        <fullName evidence="1">Uncharacterized protein</fullName>
    </submittedName>
</protein>
<sequence>MYGLHKEECEMASDKPKYKVGQRVRVVREGHNGSGHDACVGDVGTVFAADPNATYCEGIINGPWYFHDSEIEPVFSPGDRVRVTRCNAYFAKGDEGVVERDGKHSVYVKRGDYQRSGLPISAESLEWLGAADSAERNEQQEPKFKAGDVVRLKRFPGVSRTIAGVKTEYSQGVSFDGGTAYDYADTIGWDYEESIELVHPVSQPCIVALVKHGKPRPSQWPHVHHSAAEATKEAERLASVNPGKQFDVYQRVTGRVGDVQVREVA</sequence>